<protein>
    <submittedName>
        <fullName evidence="2">Uncharacterized protein</fullName>
    </submittedName>
</protein>
<feature type="compositionally biased region" description="Polar residues" evidence="1">
    <location>
        <begin position="369"/>
        <end position="378"/>
    </location>
</feature>
<gene>
    <name evidence="2" type="ORF">CBR_g37371</name>
</gene>
<dbReference type="EMBL" id="BFEA01000037">
    <property type="protein sequence ID" value="GBG63285.1"/>
    <property type="molecule type" value="Genomic_DNA"/>
</dbReference>
<sequence length="427" mass="46985">MLAWSTEANQRPDAVAAAEKKKAEDVQQARLLAIEQQRQHDEAAAKAADEERTQRHEKIFNGERALLTMAADCGAEAENGKMEESESKIALLLSHITDLLAMCIAQQEDIHNLDVAVQIYKRAFDQVNSCLQQLQQRPVTAPDASSSNTFDHLNALEIDFGALKDDVQLQQTATQQLEQRICTAAANPSSAPRESTPKFDDQGIFCDSMKMDPTSWFQKFELTLQLHHYGVVNGDLYTKISGDDLNAAWHKRLQVEPPEVKAIDKLMTFKEGTLSSVDWIAEYQRLTSIPDIQMGFKVVKHYFISRSCPALGNALTHVEDNLTTTAKLFDKAAQIIVTNKEAKNLNHSSAAGPSRDQHRPKVVVVVASTPTNQSSEAMSANEGDRLAAARDGGRPGRGPGRGKPKTNTTFIPGLSATAPTPWTHYGL</sequence>
<feature type="region of interest" description="Disordered" evidence="1">
    <location>
        <begin position="369"/>
        <end position="427"/>
    </location>
</feature>
<accession>A0A388JZU0</accession>
<organism evidence="2 3">
    <name type="scientific">Chara braunii</name>
    <name type="common">Braun's stonewort</name>
    <dbReference type="NCBI Taxonomy" id="69332"/>
    <lineage>
        <taxon>Eukaryota</taxon>
        <taxon>Viridiplantae</taxon>
        <taxon>Streptophyta</taxon>
        <taxon>Charophyceae</taxon>
        <taxon>Charales</taxon>
        <taxon>Characeae</taxon>
        <taxon>Chara</taxon>
    </lineage>
</organism>
<evidence type="ECO:0000313" key="2">
    <source>
        <dbReference type="EMBL" id="GBG63285.1"/>
    </source>
</evidence>
<feature type="compositionally biased region" description="Basic and acidic residues" evidence="1">
    <location>
        <begin position="382"/>
        <end position="394"/>
    </location>
</feature>
<dbReference type="Gramene" id="GBG63285">
    <property type="protein sequence ID" value="GBG63285"/>
    <property type="gene ID" value="CBR_g37371"/>
</dbReference>
<name>A0A388JZU0_CHABU</name>
<keyword evidence="3" id="KW-1185">Reference proteome</keyword>
<comment type="caution">
    <text evidence="2">The sequence shown here is derived from an EMBL/GenBank/DDBJ whole genome shotgun (WGS) entry which is preliminary data.</text>
</comment>
<feature type="region of interest" description="Disordered" evidence="1">
    <location>
        <begin position="1"/>
        <end position="21"/>
    </location>
</feature>
<dbReference type="AlphaFoldDB" id="A0A388JZU0"/>
<evidence type="ECO:0000256" key="1">
    <source>
        <dbReference type="SAM" id="MobiDB-lite"/>
    </source>
</evidence>
<proteinExistence type="predicted"/>
<evidence type="ECO:0000313" key="3">
    <source>
        <dbReference type="Proteomes" id="UP000265515"/>
    </source>
</evidence>
<reference evidence="2 3" key="1">
    <citation type="journal article" date="2018" name="Cell">
        <title>The Chara Genome: Secondary Complexity and Implications for Plant Terrestrialization.</title>
        <authorList>
            <person name="Nishiyama T."/>
            <person name="Sakayama H."/>
            <person name="Vries J.D."/>
            <person name="Buschmann H."/>
            <person name="Saint-Marcoux D."/>
            <person name="Ullrich K.K."/>
            <person name="Haas F.B."/>
            <person name="Vanderstraeten L."/>
            <person name="Becker D."/>
            <person name="Lang D."/>
            <person name="Vosolsobe S."/>
            <person name="Rombauts S."/>
            <person name="Wilhelmsson P.K.I."/>
            <person name="Janitza P."/>
            <person name="Kern R."/>
            <person name="Heyl A."/>
            <person name="Rumpler F."/>
            <person name="Villalobos L.I.A.C."/>
            <person name="Clay J.M."/>
            <person name="Skokan R."/>
            <person name="Toyoda A."/>
            <person name="Suzuki Y."/>
            <person name="Kagoshima H."/>
            <person name="Schijlen E."/>
            <person name="Tajeshwar N."/>
            <person name="Catarino B."/>
            <person name="Hetherington A.J."/>
            <person name="Saltykova A."/>
            <person name="Bonnot C."/>
            <person name="Breuninger H."/>
            <person name="Symeonidi A."/>
            <person name="Radhakrishnan G.V."/>
            <person name="Van Nieuwerburgh F."/>
            <person name="Deforce D."/>
            <person name="Chang C."/>
            <person name="Karol K.G."/>
            <person name="Hedrich R."/>
            <person name="Ulvskov P."/>
            <person name="Glockner G."/>
            <person name="Delwiche C.F."/>
            <person name="Petrasek J."/>
            <person name="Van de Peer Y."/>
            <person name="Friml J."/>
            <person name="Beilby M."/>
            <person name="Dolan L."/>
            <person name="Kohara Y."/>
            <person name="Sugano S."/>
            <person name="Fujiyama A."/>
            <person name="Delaux P.-M."/>
            <person name="Quint M."/>
            <person name="TheiBen G."/>
            <person name="Hagemann M."/>
            <person name="Harholt J."/>
            <person name="Dunand C."/>
            <person name="Zachgo S."/>
            <person name="Langdale J."/>
            <person name="Maumus F."/>
            <person name="Straeten D.V.D."/>
            <person name="Gould S.B."/>
            <person name="Rensing S.A."/>
        </authorList>
    </citation>
    <scope>NUCLEOTIDE SEQUENCE [LARGE SCALE GENOMIC DNA]</scope>
    <source>
        <strain evidence="2 3">S276</strain>
    </source>
</reference>
<dbReference type="Proteomes" id="UP000265515">
    <property type="component" value="Unassembled WGS sequence"/>
</dbReference>